<proteinExistence type="predicted"/>
<dbReference type="PANTHER" id="PTHR41521:SF4">
    <property type="entry name" value="BLR0684 PROTEIN"/>
    <property type="match status" value="1"/>
</dbReference>
<feature type="domain" description="DUF1330" evidence="1">
    <location>
        <begin position="3"/>
        <end position="95"/>
    </location>
</feature>
<name>A0ABX0YZT4_9ACTN</name>
<organism evidence="2 3">
    <name type="scientific">Micromonospora thermarum</name>
    <dbReference type="NCBI Taxonomy" id="2720024"/>
    <lineage>
        <taxon>Bacteria</taxon>
        <taxon>Bacillati</taxon>
        <taxon>Actinomycetota</taxon>
        <taxon>Actinomycetes</taxon>
        <taxon>Micromonosporales</taxon>
        <taxon>Micromonosporaceae</taxon>
        <taxon>Micromonospora</taxon>
    </lineage>
</organism>
<dbReference type="EMBL" id="JAATEO010000002">
    <property type="protein sequence ID" value="NJP31030.1"/>
    <property type="molecule type" value="Genomic_DNA"/>
</dbReference>
<gene>
    <name evidence="2" type="ORF">HCJ94_03285</name>
</gene>
<dbReference type="InterPro" id="IPR011008">
    <property type="entry name" value="Dimeric_a/b-barrel"/>
</dbReference>
<evidence type="ECO:0000313" key="3">
    <source>
        <dbReference type="Proteomes" id="UP000783871"/>
    </source>
</evidence>
<keyword evidence="3" id="KW-1185">Reference proteome</keyword>
<dbReference type="Proteomes" id="UP000783871">
    <property type="component" value="Unassembled WGS sequence"/>
</dbReference>
<accession>A0ABX0YZT4</accession>
<dbReference type="InterPro" id="IPR010753">
    <property type="entry name" value="DUF1330"/>
</dbReference>
<evidence type="ECO:0000259" key="1">
    <source>
        <dbReference type="Pfam" id="PF07045"/>
    </source>
</evidence>
<sequence length="101" mass="10986">MPKAYWINTFRSITDQEKLAAYVELAGPAMRAAGGRFLARGLPAHAFESGIVERTTLIEFDSVEAAVAAYRSPAYQEALRALDDGAERDLRIIEAASETPA</sequence>
<dbReference type="SUPFAM" id="SSF54909">
    <property type="entry name" value="Dimeric alpha+beta barrel"/>
    <property type="match status" value="1"/>
</dbReference>
<protein>
    <submittedName>
        <fullName evidence="2">DUF1330 domain-containing protein</fullName>
    </submittedName>
</protein>
<dbReference type="RefSeq" id="WP_167999432.1">
    <property type="nucleotide sequence ID" value="NZ_JAATEO010000002.1"/>
</dbReference>
<reference evidence="2 3" key="1">
    <citation type="submission" date="2020-03" db="EMBL/GenBank/DDBJ databases">
        <title>WGS of actinomycetes isolated from Thailand.</title>
        <authorList>
            <person name="Thawai C."/>
        </authorList>
    </citation>
    <scope>NUCLEOTIDE SEQUENCE [LARGE SCALE GENOMIC DNA]</scope>
    <source>
        <strain evidence="2 3">HSS6-12</strain>
    </source>
</reference>
<dbReference type="PANTHER" id="PTHR41521">
    <property type="match status" value="1"/>
</dbReference>
<comment type="caution">
    <text evidence="2">The sequence shown here is derived from an EMBL/GenBank/DDBJ whole genome shotgun (WGS) entry which is preliminary data.</text>
</comment>
<evidence type="ECO:0000313" key="2">
    <source>
        <dbReference type="EMBL" id="NJP31030.1"/>
    </source>
</evidence>
<dbReference type="Pfam" id="PF07045">
    <property type="entry name" value="DUF1330"/>
    <property type="match status" value="1"/>
</dbReference>
<dbReference type="Gene3D" id="3.30.70.100">
    <property type="match status" value="1"/>
</dbReference>